<evidence type="ECO:0000256" key="1">
    <source>
        <dbReference type="SAM" id="Phobius"/>
    </source>
</evidence>
<keyword evidence="1" id="KW-0472">Membrane</keyword>
<feature type="transmembrane region" description="Helical" evidence="1">
    <location>
        <begin position="25"/>
        <end position="51"/>
    </location>
</feature>
<gene>
    <name evidence="2" type="ORF">SAMN05660197_1725</name>
</gene>
<name>A0A1W1WVZ2_9BACT</name>
<reference evidence="3" key="1">
    <citation type="submission" date="2017-04" db="EMBL/GenBank/DDBJ databases">
        <authorList>
            <person name="Varghese N."/>
            <person name="Submissions S."/>
        </authorList>
    </citation>
    <scope>NUCLEOTIDE SEQUENCE [LARGE SCALE GENOMIC DNA]</scope>
    <source>
        <strain evidence="3">DSM 16512</strain>
    </source>
</reference>
<proteinExistence type="predicted"/>
<dbReference type="AlphaFoldDB" id="A0A1W1WVZ2"/>
<sequence length="65" mass="7564">MLEVYMFQRNNKELMQFANRQLVDIFKILFLFPITLLPGSVIIVTLLEIIAKAFGATIFPKKTKF</sequence>
<keyword evidence="1" id="KW-1133">Transmembrane helix</keyword>
<protein>
    <submittedName>
        <fullName evidence="2">Uncharacterized protein</fullName>
    </submittedName>
</protein>
<organism evidence="2 3">
    <name type="scientific">Nitratiruptor tergarcus DSM 16512</name>
    <dbReference type="NCBI Taxonomy" id="1069081"/>
    <lineage>
        <taxon>Bacteria</taxon>
        <taxon>Pseudomonadati</taxon>
        <taxon>Campylobacterota</taxon>
        <taxon>Epsilonproteobacteria</taxon>
        <taxon>Nautiliales</taxon>
        <taxon>Nitratiruptoraceae</taxon>
        <taxon>Nitratiruptor</taxon>
    </lineage>
</organism>
<accession>A0A1W1WVZ2</accession>
<keyword evidence="1" id="KW-0812">Transmembrane</keyword>
<evidence type="ECO:0000313" key="2">
    <source>
        <dbReference type="EMBL" id="SMC09903.1"/>
    </source>
</evidence>
<dbReference type="EMBL" id="FWWZ01000001">
    <property type="protein sequence ID" value="SMC09903.1"/>
    <property type="molecule type" value="Genomic_DNA"/>
</dbReference>
<evidence type="ECO:0000313" key="3">
    <source>
        <dbReference type="Proteomes" id="UP000192602"/>
    </source>
</evidence>
<dbReference type="Proteomes" id="UP000192602">
    <property type="component" value="Unassembled WGS sequence"/>
</dbReference>
<keyword evidence="3" id="KW-1185">Reference proteome</keyword>